<keyword evidence="3 5" id="KW-0540">Nuclease</keyword>
<evidence type="ECO:0000313" key="7">
    <source>
        <dbReference type="EMBL" id="MBU2787542.1"/>
    </source>
</evidence>
<dbReference type="SMART" id="SM00732">
    <property type="entry name" value="YqgFc"/>
    <property type="match status" value="1"/>
</dbReference>
<evidence type="ECO:0000313" key="8">
    <source>
        <dbReference type="Proteomes" id="UP001197378"/>
    </source>
</evidence>
<dbReference type="GO" id="GO:0004518">
    <property type="term" value="F:nuclease activity"/>
    <property type="evidence" value="ECO:0007669"/>
    <property type="project" value="UniProtKB-KW"/>
</dbReference>
<keyword evidence="1 5" id="KW-0963">Cytoplasm</keyword>
<sequence>MPELGPWLGIDYGSKRIGVAFLGEAGLGAQPLTTVRNGAGGPDWSALGRLIADWQPRAVVIGLPLQADGSEGQTAAAARRFAQTLAQRHPLPQHWIDERLSSHAAEAQMCARDLSRVERDRLRDQLAACAILESFYEEQRWHRPGT</sequence>
<dbReference type="PANTHER" id="PTHR33317">
    <property type="entry name" value="POLYNUCLEOTIDYL TRANSFERASE, RIBONUCLEASE H-LIKE SUPERFAMILY PROTEIN"/>
    <property type="match status" value="1"/>
</dbReference>
<dbReference type="GO" id="GO:0000967">
    <property type="term" value="P:rRNA 5'-end processing"/>
    <property type="evidence" value="ECO:0007669"/>
    <property type="project" value="UniProtKB-UniRule"/>
</dbReference>
<evidence type="ECO:0000256" key="1">
    <source>
        <dbReference type="ARBA" id="ARBA00022490"/>
    </source>
</evidence>
<dbReference type="EMBL" id="JAAXYO010000048">
    <property type="protein sequence ID" value="MBU2787542.1"/>
    <property type="molecule type" value="Genomic_DNA"/>
</dbReference>
<dbReference type="Gene3D" id="3.30.420.140">
    <property type="entry name" value="YqgF/RNase H-like domain"/>
    <property type="match status" value="1"/>
</dbReference>
<proteinExistence type="inferred from homology"/>
<evidence type="ECO:0000259" key="6">
    <source>
        <dbReference type="SMART" id="SM00732"/>
    </source>
</evidence>
<feature type="domain" description="YqgF/RNase H-like" evidence="6">
    <location>
        <begin position="5"/>
        <end position="105"/>
    </location>
</feature>
<dbReference type="HAMAP" id="MF_00651">
    <property type="entry name" value="Nuclease_YqgF"/>
    <property type="match status" value="1"/>
</dbReference>
<dbReference type="InterPro" id="IPR012337">
    <property type="entry name" value="RNaseH-like_sf"/>
</dbReference>
<keyword evidence="2 5" id="KW-0690">Ribosome biogenesis</keyword>
<dbReference type="InterPro" id="IPR005227">
    <property type="entry name" value="YqgF"/>
</dbReference>
<evidence type="ECO:0000256" key="5">
    <source>
        <dbReference type="HAMAP-Rule" id="MF_00651"/>
    </source>
</evidence>
<accession>A0AAE2YP20</accession>
<dbReference type="GO" id="GO:0016788">
    <property type="term" value="F:hydrolase activity, acting on ester bonds"/>
    <property type="evidence" value="ECO:0007669"/>
    <property type="project" value="UniProtKB-UniRule"/>
</dbReference>
<dbReference type="SUPFAM" id="SSF53098">
    <property type="entry name" value="Ribonuclease H-like"/>
    <property type="match status" value="1"/>
</dbReference>
<comment type="subcellular location">
    <subcellularLocation>
        <location evidence="5">Cytoplasm</location>
    </subcellularLocation>
</comment>
<name>A0AAE2YP20_9PROT</name>
<reference evidence="7" key="1">
    <citation type="journal article" date="2021" name="ISME J.">
        <title>Genomic evolution of the class Acidithiobacillia: deep-branching Proteobacteria living in extreme acidic conditions.</title>
        <authorList>
            <person name="Moya-Beltran A."/>
            <person name="Beard S."/>
            <person name="Rojas-Villalobos C."/>
            <person name="Issotta F."/>
            <person name="Gallardo Y."/>
            <person name="Ulloa R."/>
            <person name="Giaveno A."/>
            <person name="Degli Esposti M."/>
            <person name="Johnson D.B."/>
            <person name="Quatrini R."/>
        </authorList>
    </citation>
    <scope>NUCLEOTIDE SEQUENCE</scope>
    <source>
        <strain evidence="7">VAN18-1</strain>
    </source>
</reference>
<evidence type="ECO:0000256" key="4">
    <source>
        <dbReference type="ARBA" id="ARBA00022801"/>
    </source>
</evidence>
<organism evidence="7 8">
    <name type="scientific">Igneacidithiobacillus copahuensis</name>
    <dbReference type="NCBI Taxonomy" id="2724909"/>
    <lineage>
        <taxon>Bacteria</taxon>
        <taxon>Pseudomonadati</taxon>
        <taxon>Pseudomonadota</taxon>
        <taxon>Acidithiobacillia</taxon>
        <taxon>Acidithiobacillales</taxon>
        <taxon>Acidithiobacillaceae</taxon>
        <taxon>Igneacidithiobacillus</taxon>
    </lineage>
</organism>
<dbReference type="Proteomes" id="UP001197378">
    <property type="component" value="Unassembled WGS sequence"/>
</dbReference>
<evidence type="ECO:0000256" key="3">
    <source>
        <dbReference type="ARBA" id="ARBA00022722"/>
    </source>
</evidence>
<comment type="caution">
    <text evidence="7">The sequence shown here is derived from an EMBL/GenBank/DDBJ whole genome shotgun (WGS) entry which is preliminary data.</text>
</comment>
<dbReference type="NCBIfam" id="TIGR00250">
    <property type="entry name" value="RNAse_H_YqgF"/>
    <property type="match status" value="1"/>
</dbReference>
<dbReference type="CDD" id="cd16964">
    <property type="entry name" value="YqgF"/>
    <property type="match status" value="1"/>
</dbReference>
<comment type="similarity">
    <text evidence="5">Belongs to the YqgF HJR family.</text>
</comment>
<dbReference type="GO" id="GO:0005829">
    <property type="term" value="C:cytosol"/>
    <property type="evidence" value="ECO:0007669"/>
    <property type="project" value="TreeGrafter"/>
</dbReference>
<dbReference type="EC" id="3.1.-.-" evidence="5"/>
<comment type="function">
    <text evidence="5">Could be a nuclease involved in processing of the 5'-end of pre-16S rRNA.</text>
</comment>
<dbReference type="PANTHER" id="PTHR33317:SF4">
    <property type="entry name" value="POLYNUCLEOTIDYL TRANSFERASE, RIBONUCLEASE H-LIKE SUPERFAMILY PROTEIN"/>
    <property type="match status" value="1"/>
</dbReference>
<dbReference type="Pfam" id="PF03652">
    <property type="entry name" value="RuvX"/>
    <property type="match status" value="1"/>
</dbReference>
<dbReference type="AlphaFoldDB" id="A0AAE2YP20"/>
<evidence type="ECO:0000256" key="2">
    <source>
        <dbReference type="ARBA" id="ARBA00022517"/>
    </source>
</evidence>
<dbReference type="InterPro" id="IPR037027">
    <property type="entry name" value="YqgF/RNaseH-like_dom_sf"/>
</dbReference>
<keyword evidence="8" id="KW-1185">Reference proteome</keyword>
<protein>
    <recommendedName>
        <fullName evidence="5">Putative pre-16S rRNA nuclease</fullName>
        <ecNumber evidence="5">3.1.-.-</ecNumber>
    </recommendedName>
</protein>
<dbReference type="RefSeq" id="WP_215872098.1">
    <property type="nucleotide sequence ID" value="NZ_JAAXYO010000048.1"/>
</dbReference>
<gene>
    <name evidence="7" type="primary">ruvX</name>
    <name evidence="7" type="ORF">HFQ13_04865</name>
</gene>
<keyword evidence="4 5" id="KW-0378">Hydrolase</keyword>
<dbReference type="InterPro" id="IPR006641">
    <property type="entry name" value="YqgF/RNaseH-like_dom"/>
</dbReference>